<dbReference type="PANTHER" id="PTHR28106">
    <property type="entry name" value="MITOCHONDRIAL ATPASE COMPLEX SUBUNIT ATP10"/>
    <property type="match status" value="1"/>
</dbReference>
<dbReference type="GeneID" id="54580747"/>
<dbReference type="GO" id="GO:0033615">
    <property type="term" value="P:mitochondrial proton-transporting ATP synthase complex assembly"/>
    <property type="evidence" value="ECO:0007669"/>
    <property type="project" value="TreeGrafter"/>
</dbReference>
<evidence type="ECO:0000313" key="2">
    <source>
        <dbReference type="EMBL" id="KAF2255643.1"/>
    </source>
</evidence>
<gene>
    <name evidence="2" type="ORF">BU26DRAFT_512609</name>
</gene>
<feature type="compositionally biased region" description="Polar residues" evidence="1">
    <location>
        <begin position="48"/>
        <end position="60"/>
    </location>
</feature>
<evidence type="ECO:0008006" key="4">
    <source>
        <dbReference type="Google" id="ProtNLM"/>
    </source>
</evidence>
<dbReference type="RefSeq" id="XP_033690647.1">
    <property type="nucleotide sequence ID" value="XM_033827417.1"/>
</dbReference>
<dbReference type="OrthoDB" id="17089at2759"/>
<reference evidence="2" key="1">
    <citation type="journal article" date="2020" name="Stud. Mycol.">
        <title>101 Dothideomycetes genomes: a test case for predicting lifestyles and emergence of pathogens.</title>
        <authorList>
            <person name="Haridas S."/>
            <person name="Albert R."/>
            <person name="Binder M."/>
            <person name="Bloem J."/>
            <person name="Labutti K."/>
            <person name="Salamov A."/>
            <person name="Andreopoulos B."/>
            <person name="Baker S."/>
            <person name="Barry K."/>
            <person name="Bills G."/>
            <person name="Bluhm B."/>
            <person name="Cannon C."/>
            <person name="Castanera R."/>
            <person name="Culley D."/>
            <person name="Daum C."/>
            <person name="Ezra D."/>
            <person name="Gonzalez J."/>
            <person name="Henrissat B."/>
            <person name="Kuo A."/>
            <person name="Liang C."/>
            <person name="Lipzen A."/>
            <person name="Lutzoni F."/>
            <person name="Magnuson J."/>
            <person name="Mondo S."/>
            <person name="Nolan M."/>
            <person name="Ohm R."/>
            <person name="Pangilinan J."/>
            <person name="Park H.-J."/>
            <person name="Ramirez L."/>
            <person name="Alfaro M."/>
            <person name="Sun H."/>
            <person name="Tritt A."/>
            <person name="Yoshinaga Y."/>
            <person name="Zwiers L.-H."/>
            <person name="Turgeon B."/>
            <person name="Goodwin S."/>
            <person name="Spatafora J."/>
            <person name="Crous P."/>
            <person name="Grigoriev I."/>
        </authorList>
    </citation>
    <scope>NUCLEOTIDE SEQUENCE</scope>
    <source>
        <strain evidence="2">CBS 122368</strain>
    </source>
</reference>
<dbReference type="Proteomes" id="UP000800094">
    <property type="component" value="Unassembled WGS sequence"/>
</dbReference>
<evidence type="ECO:0000256" key="1">
    <source>
        <dbReference type="SAM" id="MobiDB-lite"/>
    </source>
</evidence>
<dbReference type="GO" id="GO:0005743">
    <property type="term" value="C:mitochondrial inner membrane"/>
    <property type="evidence" value="ECO:0007669"/>
    <property type="project" value="TreeGrafter"/>
</dbReference>
<organism evidence="2 3">
    <name type="scientific">Trematosphaeria pertusa</name>
    <dbReference type="NCBI Taxonomy" id="390896"/>
    <lineage>
        <taxon>Eukaryota</taxon>
        <taxon>Fungi</taxon>
        <taxon>Dikarya</taxon>
        <taxon>Ascomycota</taxon>
        <taxon>Pezizomycotina</taxon>
        <taxon>Dothideomycetes</taxon>
        <taxon>Pleosporomycetidae</taxon>
        <taxon>Pleosporales</taxon>
        <taxon>Massarineae</taxon>
        <taxon>Trematosphaeriaceae</taxon>
        <taxon>Trematosphaeria</taxon>
    </lineage>
</organism>
<dbReference type="AlphaFoldDB" id="A0A6A6J2G0"/>
<keyword evidence="3" id="KW-1185">Reference proteome</keyword>
<feature type="region of interest" description="Disordered" evidence="1">
    <location>
        <begin position="46"/>
        <end position="71"/>
    </location>
</feature>
<dbReference type="PANTHER" id="PTHR28106:SF1">
    <property type="entry name" value="MITOCHONDRIAL ATPASE COMPLEX SUBUNIT ATP10"/>
    <property type="match status" value="1"/>
</dbReference>
<name>A0A6A6J2G0_9PLEO</name>
<accession>A0A6A6J2G0</accession>
<dbReference type="EMBL" id="ML987189">
    <property type="protein sequence ID" value="KAF2255643.1"/>
    <property type="molecule type" value="Genomic_DNA"/>
</dbReference>
<protein>
    <recommendedName>
        <fullName evidence="4">F1F0 ATP synthase assembly protein Atp10</fullName>
    </recommendedName>
</protein>
<sequence length="348" mass="39053">MLQPRIASPLGRTLLNASSICLRSHHRALNAHHLPVQSFTSAAVLRQPTPSSKQAQQQPEPSKDEETFVPKPLGRPIGFSHPPHPGDNTLPALKPNYSGMTLSQRNLAKRADIVEKWGTNYFRDFKNIRKYRSGKTFVANPRLFKKEAALYFPNLRGETLQEKGVDTTQVLSGKVSVVNLFSSAWGEAQVHTFTGKRANPELHELLQQNRNVAQQVDINVEENSMKAWIIALFQWRLRRQRRKDDWGKYFVIRSGVSQKIRETIGCLNGRVGYVYLLDQDCKIRWAGSADAEGTEVQDLTRGLKRLIEEARAGATKTRSKIPVKTGEVGAGAEKDEKGLPIPVPIAFK</sequence>
<evidence type="ECO:0000313" key="3">
    <source>
        <dbReference type="Proteomes" id="UP000800094"/>
    </source>
</evidence>
<dbReference type="InterPro" id="IPR007849">
    <property type="entry name" value="ATP10"/>
</dbReference>
<proteinExistence type="predicted"/>
<dbReference type="Pfam" id="PF05176">
    <property type="entry name" value="ATP-synt_10"/>
    <property type="match status" value="1"/>
</dbReference>